<name>A0ABX2DGX7_9BACL</name>
<evidence type="ECO:0000313" key="3">
    <source>
        <dbReference type="Proteomes" id="UP000711047"/>
    </source>
</evidence>
<comment type="caution">
    <text evidence="2">The sequence shown here is derived from an EMBL/GenBank/DDBJ whole genome shotgun (WGS) entry which is preliminary data.</text>
</comment>
<keyword evidence="1" id="KW-0472">Membrane</keyword>
<keyword evidence="1" id="KW-1133">Transmembrane helix</keyword>
<gene>
    <name evidence="2" type="ORF">HQN87_00875</name>
</gene>
<dbReference type="Gene3D" id="2.40.50.660">
    <property type="match status" value="1"/>
</dbReference>
<dbReference type="InterPro" id="IPR019635">
    <property type="entry name" value="DUF2500"/>
</dbReference>
<sequence length="133" mass="14920">MHNDGVFKGFLHPAAASAQGGWSSAFPFILKLVLLMIAGYVIYTIVMMIKTWITNYTSPVQSNVVSVVAKRTEVWGGRGYMGTHTSYYVTFEFQGGQRRELQVKPKAYATMVEGDRGNLSYQGSRFTGFERIF</sequence>
<evidence type="ECO:0000313" key="2">
    <source>
        <dbReference type="EMBL" id="NQX43868.1"/>
    </source>
</evidence>
<protein>
    <submittedName>
        <fullName evidence="2">DUF2500 domain-containing protein</fullName>
    </submittedName>
</protein>
<keyword evidence="1" id="KW-0812">Transmembrane</keyword>
<feature type="transmembrane region" description="Helical" evidence="1">
    <location>
        <begin position="28"/>
        <end position="49"/>
    </location>
</feature>
<keyword evidence="3" id="KW-1185">Reference proteome</keyword>
<dbReference type="Pfam" id="PF10694">
    <property type="entry name" value="DUF2500"/>
    <property type="match status" value="1"/>
</dbReference>
<reference evidence="2 3" key="1">
    <citation type="submission" date="2020-05" db="EMBL/GenBank/DDBJ databases">
        <title>Paenibacillus glebae, sp. nov., Paenibacillus humi sp. nov., Paenibacillus pedi sp. nov., Paenibacillus terrestris sp. nov. and Paenibacillus terricola sp. nov., isolated from a forest top soil sample.</title>
        <authorList>
            <person name="Qi S."/>
            <person name="Carlier A."/>
            <person name="Cnockaert M."/>
            <person name="Vandamme P."/>
        </authorList>
    </citation>
    <scope>NUCLEOTIDE SEQUENCE [LARGE SCALE GENOMIC DNA]</scope>
    <source>
        <strain evidence="2 3">LMG 29502</strain>
    </source>
</reference>
<evidence type="ECO:0000256" key="1">
    <source>
        <dbReference type="SAM" id="Phobius"/>
    </source>
</evidence>
<dbReference type="Proteomes" id="UP000711047">
    <property type="component" value="Unassembled WGS sequence"/>
</dbReference>
<dbReference type="EMBL" id="JABMKX010000001">
    <property type="protein sequence ID" value="NQX43868.1"/>
    <property type="molecule type" value="Genomic_DNA"/>
</dbReference>
<organism evidence="2 3">
    <name type="scientific">Paenibacillus tritici</name>
    <dbReference type="NCBI Taxonomy" id="1873425"/>
    <lineage>
        <taxon>Bacteria</taxon>
        <taxon>Bacillati</taxon>
        <taxon>Bacillota</taxon>
        <taxon>Bacilli</taxon>
        <taxon>Bacillales</taxon>
        <taxon>Paenibacillaceae</taxon>
        <taxon>Paenibacillus</taxon>
    </lineage>
</organism>
<proteinExistence type="predicted"/>
<dbReference type="RefSeq" id="WP_173126324.1">
    <property type="nucleotide sequence ID" value="NZ_JABMKX010000001.1"/>
</dbReference>
<accession>A0ABX2DGX7</accession>